<sequence>MEQRSRWKEKGRHLLYLIAALAMLFYALARLEQGGTGEGFRVFWYAWLGFAAVIIAANVNMLLFVNEEKRRELARIKKAKALQWERSLERTFAKREKDKRSARARQ</sequence>
<evidence type="ECO:0000313" key="2">
    <source>
        <dbReference type="EMBL" id="MCR2802552.1"/>
    </source>
</evidence>
<accession>A0A9X2S9B3</accession>
<dbReference type="EMBL" id="JANIPJ010000001">
    <property type="protein sequence ID" value="MCR2802552.1"/>
    <property type="molecule type" value="Genomic_DNA"/>
</dbReference>
<protein>
    <submittedName>
        <fullName evidence="2">Uncharacterized protein</fullName>
    </submittedName>
</protein>
<evidence type="ECO:0000313" key="3">
    <source>
        <dbReference type="Proteomes" id="UP001141950"/>
    </source>
</evidence>
<dbReference type="Proteomes" id="UP001141950">
    <property type="component" value="Unassembled WGS sequence"/>
</dbReference>
<comment type="caution">
    <text evidence="2">The sequence shown here is derived from an EMBL/GenBank/DDBJ whole genome shotgun (WGS) entry which is preliminary data.</text>
</comment>
<evidence type="ECO:0000256" key="1">
    <source>
        <dbReference type="SAM" id="Phobius"/>
    </source>
</evidence>
<organism evidence="2 3">
    <name type="scientific">Paenibacillus soyae</name>
    <dbReference type="NCBI Taxonomy" id="2969249"/>
    <lineage>
        <taxon>Bacteria</taxon>
        <taxon>Bacillati</taxon>
        <taxon>Bacillota</taxon>
        <taxon>Bacilli</taxon>
        <taxon>Bacillales</taxon>
        <taxon>Paenibacillaceae</taxon>
        <taxon>Paenibacillus</taxon>
    </lineage>
</organism>
<keyword evidence="1" id="KW-0812">Transmembrane</keyword>
<reference evidence="2" key="1">
    <citation type="submission" date="2022-08" db="EMBL/GenBank/DDBJ databases">
        <title>The genomic sequence of strain Paenibacillus sp. SCIV0701.</title>
        <authorList>
            <person name="Zhao H."/>
        </authorList>
    </citation>
    <scope>NUCLEOTIDE SEQUENCE</scope>
    <source>
        <strain evidence="2">SCIV0701</strain>
    </source>
</reference>
<gene>
    <name evidence="2" type="ORF">NQZ67_01535</name>
</gene>
<keyword evidence="1" id="KW-0472">Membrane</keyword>
<name>A0A9X2S9B3_9BACL</name>
<dbReference type="AlphaFoldDB" id="A0A9X2S9B3"/>
<feature type="transmembrane region" description="Helical" evidence="1">
    <location>
        <begin position="43"/>
        <end position="65"/>
    </location>
</feature>
<proteinExistence type="predicted"/>
<feature type="transmembrane region" description="Helical" evidence="1">
    <location>
        <begin position="14"/>
        <end position="31"/>
    </location>
</feature>
<dbReference type="RefSeq" id="WP_257442086.1">
    <property type="nucleotide sequence ID" value="NZ_JANIPJ010000001.1"/>
</dbReference>
<keyword evidence="1" id="KW-1133">Transmembrane helix</keyword>
<keyword evidence="3" id="KW-1185">Reference proteome</keyword>